<evidence type="ECO:0000256" key="4">
    <source>
        <dbReference type="ARBA" id="ARBA00023136"/>
    </source>
</evidence>
<dbReference type="EMBL" id="JAGIYQ010000004">
    <property type="protein sequence ID" value="MBP0725112.1"/>
    <property type="molecule type" value="Genomic_DNA"/>
</dbReference>
<dbReference type="SUPFAM" id="SSF51306">
    <property type="entry name" value="LexA/Signal peptidase"/>
    <property type="match status" value="1"/>
</dbReference>
<evidence type="ECO:0000313" key="7">
    <source>
        <dbReference type="EMBL" id="MBP0725112.1"/>
    </source>
</evidence>
<evidence type="ECO:0000256" key="6">
    <source>
        <dbReference type="SAM" id="Phobius"/>
    </source>
</evidence>
<organism evidence="7 8">
    <name type="scientific">Gottfriedia endophytica</name>
    <dbReference type="NCBI Taxonomy" id="2820819"/>
    <lineage>
        <taxon>Bacteria</taxon>
        <taxon>Bacillati</taxon>
        <taxon>Bacillota</taxon>
        <taxon>Bacilli</taxon>
        <taxon>Bacillales</taxon>
        <taxon>Bacillaceae</taxon>
        <taxon>Gottfriedia</taxon>
    </lineage>
</organism>
<dbReference type="InterPro" id="IPR019533">
    <property type="entry name" value="Peptidase_S26"/>
</dbReference>
<evidence type="ECO:0000256" key="1">
    <source>
        <dbReference type="ARBA" id="ARBA00004370"/>
    </source>
</evidence>
<dbReference type="CDD" id="cd06530">
    <property type="entry name" value="S26_SPase_I"/>
    <property type="match status" value="1"/>
</dbReference>
<gene>
    <name evidence="7" type="ORF">J5Y03_07890</name>
</gene>
<dbReference type="PRINTS" id="PR00728">
    <property type="entry name" value="SIGNALPTASE"/>
</dbReference>
<dbReference type="NCBIfam" id="NF046067">
    <property type="entry name" value="SigPepSipWBacil"/>
    <property type="match status" value="1"/>
</dbReference>
<keyword evidence="4 6" id="KW-0472">Membrane</keyword>
<feature type="transmembrane region" description="Helical" evidence="6">
    <location>
        <begin position="150"/>
        <end position="174"/>
    </location>
</feature>
<dbReference type="GO" id="GO:0006465">
    <property type="term" value="P:signal peptide processing"/>
    <property type="evidence" value="ECO:0007669"/>
    <property type="project" value="UniProtKB-UniRule"/>
</dbReference>
<dbReference type="Gene3D" id="2.10.109.10">
    <property type="entry name" value="Umud Fragment, subunit A"/>
    <property type="match status" value="1"/>
</dbReference>
<proteinExistence type="predicted"/>
<comment type="subcellular location">
    <subcellularLocation>
        <location evidence="1">Membrane</location>
    </subcellularLocation>
</comment>
<protein>
    <recommendedName>
        <fullName evidence="5">Signal peptidase I</fullName>
        <ecNumber evidence="5">3.4.21.89</ecNumber>
    </recommendedName>
</protein>
<dbReference type="InterPro" id="IPR036286">
    <property type="entry name" value="LexA/Signal_pep-like_sf"/>
</dbReference>
<keyword evidence="8" id="KW-1185">Reference proteome</keyword>
<keyword evidence="2 6" id="KW-0812">Transmembrane</keyword>
<accession>A0A940NJ76</accession>
<dbReference type="NCBIfam" id="TIGR02228">
    <property type="entry name" value="sigpep_I_arch"/>
    <property type="match status" value="1"/>
</dbReference>
<reference evidence="7" key="1">
    <citation type="submission" date="2021-04" db="EMBL/GenBank/DDBJ databases">
        <title>Genome seq and assembly of Bacillus sp.</title>
        <authorList>
            <person name="Chhetri G."/>
        </authorList>
    </citation>
    <scope>NUCLEOTIDE SEQUENCE</scope>
    <source>
        <strain evidence="7">RG28</strain>
    </source>
</reference>
<dbReference type="GO" id="GO:0009003">
    <property type="term" value="F:signal peptidase activity"/>
    <property type="evidence" value="ECO:0007669"/>
    <property type="project" value="UniProtKB-EC"/>
</dbReference>
<name>A0A940NJ76_9BACI</name>
<dbReference type="EC" id="3.4.21.89" evidence="5"/>
<dbReference type="AlphaFoldDB" id="A0A940NJ76"/>
<dbReference type="RefSeq" id="WP_209404321.1">
    <property type="nucleotide sequence ID" value="NZ_JAGIYQ010000004.1"/>
</dbReference>
<feature type="transmembrane region" description="Helical" evidence="6">
    <location>
        <begin position="6"/>
        <end position="26"/>
    </location>
</feature>
<sequence>MIKKIISNTITFVLVIFLATMLFFTISAKINGGQPKIFGNELLTVLSGSMEPTFMTGSVIAVKPVTDPKTLKVGDVVTYKTINDPNMKITHRIKEIKTENGQLSFITKGDNNDSQDPKPIPQANIVDKYSNFTIPYLGYIIAFSKTKMGIISLMIVPGIAIFLWQMISLFLSIIKLDKKEESVKA</sequence>
<evidence type="ECO:0000256" key="3">
    <source>
        <dbReference type="ARBA" id="ARBA00022989"/>
    </source>
</evidence>
<comment type="caution">
    <text evidence="7">The sequence shown here is derived from an EMBL/GenBank/DDBJ whole genome shotgun (WGS) entry which is preliminary data.</text>
</comment>
<dbReference type="InterPro" id="IPR001733">
    <property type="entry name" value="Peptidase_S26B"/>
</dbReference>
<dbReference type="GO" id="GO:0016020">
    <property type="term" value="C:membrane"/>
    <property type="evidence" value="ECO:0007669"/>
    <property type="project" value="UniProtKB-SubCell"/>
</dbReference>
<evidence type="ECO:0000256" key="5">
    <source>
        <dbReference type="NCBIfam" id="TIGR02228"/>
    </source>
</evidence>
<evidence type="ECO:0000313" key="8">
    <source>
        <dbReference type="Proteomes" id="UP000682134"/>
    </source>
</evidence>
<keyword evidence="3 6" id="KW-1133">Transmembrane helix</keyword>
<dbReference type="GO" id="GO:0004252">
    <property type="term" value="F:serine-type endopeptidase activity"/>
    <property type="evidence" value="ECO:0007669"/>
    <property type="project" value="UniProtKB-UniRule"/>
</dbReference>
<dbReference type="PANTHER" id="PTHR10806:SF6">
    <property type="entry name" value="SIGNAL PEPTIDASE COMPLEX CATALYTIC SUBUNIT SEC11"/>
    <property type="match status" value="1"/>
</dbReference>
<keyword evidence="7" id="KW-0378">Hydrolase</keyword>
<evidence type="ECO:0000256" key="2">
    <source>
        <dbReference type="ARBA" id="ARBA00022692"/>
    </source>
</evidence>
<dbReference type="PANTHER" id="PTHR10806">
    <property type="entry name" value="SIGNAL PEPTIDASE COMPLEX CATALYTIC SUBUNIT SEC11"/>
    <property type="match status" value="1"/>
</dbReference>
<dbReference type="Proteomes" id="UP000682134">
    <property type="component" value="Unassembled WGS sequence"/>
</dbReference>